<gene>
    <name evidence="2" type="ORF">FGL95_28275</name>
</gene>
<feature type="chain" id="PRO_5032804549" description="Lipoprotein" evidence="1">
    <location>
        <begin position="29"/>
        <end position="200"/>
    </location>
</feature>
<proteinExistence type="predicted"/>
<sequence length="200" mass="20916">MALTLLRTAGIAGSVTLALLCSSCSADAEEENPVDRVKAAFASSYGIASSKVDVKIGAVVNECRYYSASTTAVTDVGSQTFVVLPDSRLFGKVPGSLENATAVLRACSTGQSATQWARDIVDFSSVIYAAPITDPATAREPVATVHAAGLEFFAPQLTTTGDSTVVKFYSRNVGFTAPAVHYVEATLPDNGTLRVDARKL</sequence>
<reference evidence="2 3" key="2">
    <citation type="submission" date="2020-06" db="EMBL/GenBank/DDBJ databases">
        <title>Antribacter stalactiti gen. nov., sp. nov., a new member of the family Nacardiaceae isolated from a cave.</title>
        <authorList>
            <person name="Kim I.S."/>
        </authorList>
    </citation>
    <scope>NUCLEOTIDE SEQUENCE [LARGE SCALE GENOMIC DNA]</scope>
    <source>
        <strain evidence="2 3">YC2-7</strain>
    </source>
</reference>
<dbReference type="EMBL" id="VCQU01000013">
    <property type="protein sequence ID" value="NMN98938.1"/>
    <property type="molecule type" value="Genomic_DNA"/>
</dbReference>
<protein>
    <recommendedName>
        <fullName evidence="4">Lipoprotein</fullName>
    </recommendedName>
</protein>
<feature type="signal peptide" evidence="1">
    <location>
        <begin position="1"/>
        <end position="28"/>
    </location>
</feature>
<keyword evidence="1" id="KW-0732">Signal</keyword>
<organism evidence="2 3">
    <name type="scientific">Antrihabitans stalactiti</name>
    <dbReference type="NCBI Taxonomy" id="2584121"/>
    <lineage>
        <taxon>Bacteria</taxon>
        <taxon>Bacillati</taxon>
        <taxon>Actinomycetota</taxon>
        <taxon>Actinomycetes</taxon>
        <taxon>Mycobacteriales</taxon>
        <taxon>Nocardiaceae</taxon>
        <taxon>Antrihabitans</taxon>
    </lineage>
</organism>
<accession>A0A848KLY8</accession>
<dbReference type="AlphaFoldDB" id="A0A848KLY8"/>
<dbReference type="Proteomes" id="UP000535543">
    <property type="component" value="Unassembled WGS sequence"/>
</dbReference>
<reference evidence="2 3" key="1">
    <citation type="submission" date="2019-05" db="EMBL/GenBank/DDBJ databases">
        <authorList>
            <person name="Lee S.D."/>
        </authorList>
    </citation>
    <scope>NUCLEOTIDE SEQUENCE [LARGE SCALE GENOMIC DNA]</scope>
    <source>
        <strain evidence="2 3">YC2-7</strain>
    </source>
</reference>
<name>A0A848KLY8_9NOCA</name>
<evidence type="ECO:0000313" key="2">
    <source>
        <dbReference type="EMBL" id="NMN98938.1"/>
    </source>
</evidence>
<evidence type="ECO:0000313" key="3">
    <source>
        <dbReference type="Proteomes" id="UP000535543"/>
    </source>
</evidence>
<dbReference type="RefSeq" id="WP_169593727.1">
    <property type="nucleotide sequence ID" value="NZ_VCQU01000013.1"/>
</dbReference>
<comment type="caution">
    <text evidence="2">The sequence shown here is derived from an EMBL/GenBank/DDBJ whole genome shotgun (WGS) entry which is preliminary data.</text>
</comment>
<keyword evidence="3" id="KW-1185">Reference proteome</keyword>
<evidence type="ECO:0008006" key="4">
    <source>
        <dbReference type="Google" id="ProtNLM"/>
    </source>
</evidence>
<evidence type="ECO:0000256" key="1">
    <source>
        <dbReference type="SAM" id="SignalP"/>
    </source>
</evidence>